<dbReference type="PANTHER" id="PTHR39426:SF1">
    <property type="entry name" value="HOMOLOGY TO DEATH-ON-CURING PROTEIN OF PHAGE P1"/>
    <property type="match status" value="1"/>
</dbReference>
<dbReference type="EMBL" id="FOQE01000002">
    <property type="protein sequence ID" value="SFH54826.1"/>
    <property type="molecule type" value="Genomic_DNA"/>
</dbReference>
<evidence type="ECO:0000259" key="1">
    <source>
        <dbReference type="PROSITE" id="PS51459"/>
    </source>
</evidence>
<proteinExistence type="predicted"/>
<protein>
    <submittedName>
        <fullName evidence="2">Death on curing protein</fullName>
    </submittedName>
</protein>
<sequence length="130" mass="15079">MNYLTIEEIIAMNYALIKRYSPREMIGVKDKSALEMTIAQPKQNVFDKELYPTVYDKAYILYFNLIKKHCFHNANKRTAVLALLVFLKRNGIELIVDKEELEEMTVAIAIDVVSKDEISAWIQSYAKKVT</sequence>
<dbReference type="InterPro" id="IPR006440">
    <property type="entry name" value="Doc"/>
</dbReference>
<reference evidence="2 3" key="1">
    <citation type="submission" date="2016-10" db="EMBL/GenBank/DDBJ databases">
        <authorList>
            <person name="de Groot N.N."/>
        </authorList>
    </citation>
    <scope>NUCLEOTIDE SEQUENCE [LARGE SCALE GENOMIC DNA]</scope>
    <source>
        <strain evidence="2 3">DSM 27630</strain>
    </source>
</reference>
<evidence type="ECO:0000313" key="3">
    <source>
        <dbReference type="Proteomes" id="UP000198668"/>
    </source>
</evidence>
<dbReference type="PANTHER" id="PTHR39426">
    <property type="entry name" value="HOMOLOGY TO DEATH-ON-CURING PROTEIN OF PHAGE P1"/>
    <property type="match status" value="1"/>
</dbReference>
<dbReference type="Gene3D" id="1.20.120.1870">
    <property type="entry name" value="Fic/DOC protein, Fido domain"/>
    <property type="match status" value="1"/>
</dbReference>
<evidence type="ECO:0000313" key="2">
    <source>
        <dbReference type="EMBL" id="SFH54826.1"/>
    </source>
</evidence>
<dbReference type="InterPro" id="IPR036597">
    <property type="entry name" value="Fido-like_dom_sf"/>
</dbReference>
<dbReference type="SUPFAM" id="SSF140931">
    <property type="entry name" value="Fic-like"/>
    <property type="match status" value="1"/>
</dbReference>
<dbReference type="InterPro" id="IPR053737">
    <property type="entry name" value="Type_II_TA_Toxin"/>
</dbReference>
<dbReference type="AlphaFoldDB" id="A0A1I3AYE0"/>
<dbReference type="InterPro" id="IPR003812">
    <property type="entry name" value="Fido"/>
</dbReference>
<organism evidence="2 3">
    <name type="scientific">Pisciglobus halotolerans</name>
    <dbReference type="NCBI Taxonomy" id="745365"/>
    <lineage>
        <taxon>Bacteria</taxon>
        <taxon>Bacillati</taxon>
        <taxon>Bacillota</taxon>
        <taxon>Bacilli</taxon>
        <taxon>Lactobacillales</taxon>
        <taxon>Carnobacteriaceae</taxon>
    </lineage>
</organism>
<feature type="domain" description="Fido" evidence="1">
    <location>
        <begin position="4"/>
        <end position="124"/>
    </location>
</feature>
<dbReference type="RefSeq" id="WP_218147432.1">
    <property type="nucleotide sequence ID" value="NZ_FOQE01000002.1"/>
</dbReference>
<name>A0A1I3AYE0_9LACT</name>
<dbReference type="PROSITE" id="PS51459">
    <property type="entry name" value="FIDO"/>
    <property type="match status" value="1"/>
</dbReference>
<keyword evidence="3" id="KW-1185">Reference proteome</keyword>
<accession>A0A1I3AYE0</accession>
<dbReference type="Proteomes" id="UP000198668">
    <property type="component" value="Unassembled WGS sequence"/>
</dbReference>
<dbReference type="GO" id="GO:0016301">
    <property type="term" value="F:kinase activity"/>
    <property type="evidence" value="ECO:0007669"/>
    <property type="project" value="InterPro"/>
</dbReference>
<gene>
    <name evidence="2" type="ORF">SAMN04489868_102104</name>
</gene>
<dbReference type="Pfam" id="PF02661">
    <property type="entry name" value="Fic"/>
    <property type="match status" value="1"/>
</dbReference>
<dbReference type="NCBIfam" id="TIGR01550">
    <property type="entry name" value="DOC_P1"/>
    <property type="match status" value="1"/>
</dbReference>